<dbReference type="GO" id="GO:0016740">
    <property type="term" value="F:transferase activity"/>
    <property type="evidence" value="ECO:0007669"/>
    <property type="project" value="UniProtKB-KW"/>
</dbReference>
<dbReference type="InterPro" id="IPR050113">
    <property type="entry name" value="Ub_conjugating_enzyme"/>
</dbReference>
<keyword evidence="6" id="KW-1185">Reference proteome</keyword>
<protein>
    <recommendedName>
        <fullName evidence="4">UBC core domain-containing protein</fullName>
    </recommendedName>
</protein>
<evidence type="ECO:0000313" key="6">
    <source>
        <dbReference type="Proteomes" id="UP000267029"/>
    </source>
</evidence>
<dbReference type="Gene3D" id="3.10.110.10">
    <property type="entry name" value="Ubiquitin Conjugating Enzyme"/>
    <property type="match status" value="1"/>
</dbReference>
<dbReference type="PROSITE" id="PS00183">
    <property type="entry name" value="UBC_1"/>
    <property type="match status" value="1"/>
</dbReference>
<dbReference type="InterPro" id="IPR016135">
    <property type="entry name" value="UBQ-conjugating_enzyme/RWD"/>
</dbReference>
<gene>
    <name evidence="5" type="ORF">MCOS_LOCUS9512</name>
</gene>
<keyword evidence="2" id="KW-0833">Ubl conjugation pathway</keyword>
<dbReference type="OrthoDB" id="9978460at2759"/>
<dbReference type="Pfam" id="PF00179">
    <property type="entry name" value="UQ_con"/>
    <property type="match status" value="1"/>
</dbReference>
<accession>A0A0R3UNW5</accession>
<dbReference type="InterPro" id="IPR000608">
    <property type="entry name" value="UBC"/>
</dbReference>
<evidence type="ECO:0000313" key="5">
    <source>
        <dbReference type="EMBL" id="VDD83509.1"/>
    </source>
</evidence>
<dbReference type="PANTHER" id="PTHR24067">
    <property type="entry name" value="UBIQUITIN-CONJUGATING ENZYME E2"/>
    <property type="match status" value="1"/>
</dbReference>
<dbReference type="InterPro" id="IPR023313">
    <property type="entry name" value="UBQ-conjugating_AS"/>
</dbReference>
<dbReference type="Proteomes" id="UP000267029">
    <property type="component" value="Unassembled WGS sequence"/>
</dbReference>
<dbReference type="STRING" id="53468.A0A0R3UNW5"/>
<evidence type="ECO:0000256" key="2">
    <source>
        <dbReference type="ARBA" id="ARBA00022786"/>
    </source>
</evidence>
<feature type="active site" description="Glycyl thioester intermediate" evidence="3">
    <location>
        <position position="91"/>
    </location>
</feature>
<evidence type="ECO:0000259" key="4">
    <source>
        <dbReference type="PROSITE" id="PS50127"/>
    </source>
</evidence>
<evidence type="ECO:0000256" key="1">
    <source>
        <dbReference type="ARBA" id="ARBA00022679"/>
    </source>
</evidence>
<feature type="domain" description="UBC core" evidence="4">
    <location>
        <begin position="5"/>
        <end position="152"/>
    </location>
</feature>
<dbReference type="CDD" id="cd23794">
    <property type="entry name" value="UBCc_UBE2F_UBE2M"/>
    <property type="match status" value="1"/>
</dbReference>
<feature type="non-terminal residue" evidence="5">
    <location>
        <position position="670"/>
    </location>
</feature>
<dbReference type="SUPFAM" id="SSF54495">
    <property type="entry name" value="UBC-like"/>
    <property type="match status" value="1"/>
</dbReference>
<evidence type="ECO:0000256" key="3">
    <source>
        <dbReference type="PROSITE-ProRule" id="PRU10133"/>
    </source>
</evidence>
<dbReference type="PROSITE" id="PS50127">
    <property type="entry name" value="UBC_2"/>
    <property type="match status" value="1"/>
</dbReference>
<sequence>MSQSMGQRSFFKDVQQLYRKIDTSTDGQASIVSVNELSVIVSLNPKFGLNAHASFIVKIDCPMSYPKASPEVHFITPIFHPNVYLGDGRVCLSLLIEWHSFYSLLDVIKALIYVIEHPNFQLPNNDFASDEKLFDKKTLRLLAGLRVNGRRFAPNQAWCEWAEANGCLPVDDEELEDNLDDDGGAVHVEAQEEPNKRIESLPGVDTYTHDAIICTCLQVEEDANTSDASSDTVPSFDKPRLSVDSRSGKFSETYYVQDYYCIYFKTQRILIGHPSVNNEPSPPSVFYYSELLGSPDRRGELGDLYNTLFAGDVLLDMQVHPDSRQTSSLCPWYFYHNSYPSSWATDSVFNQTNLFTSPDAPRLSLTADFCPWSVLDGLGTQDLLGLLYSEKGTGSRESDFSLGADDDGENLARIYNESPPMGGDSFFDAELEYSPQIDDEAFSLISSVTFYRTPSKSRFPRYSWRCSNDFNEAAVSMNVKLLPRWHWMFRQTRWPIRFAPQQNIELSMNGIRIPSWRASAGRLLSDVSRFCSAHREVKNLVLLDPMALSPLSPLLNLMRHSVEPKAHLTGILWMTPIEAISPFYRVPIPRQDEDAEGELDEHVYPQPGYLRFLTVTAFVSNWLTWFSRIETYSSLGITRHEPCLMCESMSGFVLQPWSLGCGQSPLIDLW</sequence>
<keyword evidence="1" id="KW-0808">Transferase</keyword>
<name>A0A0R3UNW5_MESCO</name>
<proteinExistence type="predicted"/>
<dbReference type="SMART" id="SM00212">
    <property type="entry name" value="UBCc"/>
    <property type="match status" value="1"/>
</dbReference>
<reference evidence="5 6" key="1">
    <citation type="submission" date="2018-10" db="EMBL/GenBank/DDBJ databases">
        <authorList>
            <consortium name="Pathogen Informatics"/>
        </authorList>
    </citation>
    <scope>NUCLEOTIDE SEQUENCE [LARGE SCALE GENOMIC DNA]</scope>
</reference>
<dbReference type="EMBL" id="UXSR01005747">
    <property type="protein sequence ID" value="VDD83509.1"/>
    <property type="molecule type" value="Genomic_DNA"/>
</dbReference>
<dbReference type="AlphaFoldDB" id="A0A0R3UNW5"/>
<organism evidence="5 6">
    <name type="scientific">Mesocestoides corti</name>
    <name type="common">Flatworm</name>
    <dbReference type="NCBI Taxonomy" id="53468"/>
    <lineage>
        <taxon>Eukaryota</taxon>
        <taxon>Metazoa</taxon>
        <taxon>Spiralia</taxon>
        <taxon>Lophotrochozoa</taxon>
        <taxon>Platyhelminthes</taxon>
        <taxon>Cestoda</taxon>
        <taxon>Eucestoda</taxon>
        <taxon>Cyclophyllidea</taxon>
        <taxon>Mesocestoididae</taxon>
        <taxon>Mesocestoides</taxon>
    </lineage>
</organism>